<dbReference type="PANTHER" id="PTHR48105">
    <property type="entry name" value="THIOREDOXIN REDUCTASE 1-RELATED-RELATED"/>
    <property type="match status" value="1"/>
</dbReference>
<evidence type="ECO:0000256" key="9">
    <source>
        <dbReference type="PIRSR" id="PIRSR000238-1"/>
    </source>
</evidence>
<dbReference type="NCBIfam" id="TIGR03140">
    <property type="entry name" value="AhpF"/>
    <property type="match status" value="1"/>
</dbReference>
<name>A0A833LYG1_9LEPT</name>
<dbReference type="InterPro" id="IPR012336">
    <property type="entry name" value="Thioredoxin-like_fold"/>
</dbReference>
<comment type="subunit">
    <text evidence="2">Homodimer.</text>
</comment>
<evidence type="ECO:0000256" key="7">
    <source>
        <dbReference type="ARBA" id="ARBA00023157"/>
    </source>
</evidence>
<evidence type="ECO:0000256" key="10">
    <source>
        <dbReference type="PIRSR" id="PIRSR000238-2"/>
    </source>
</evidence>
<feature type="domain" description="FAD/NAD(P)-binding" evidence="11">
    <location>
        <begin position="212"/>
        <end position="500"/>
    </location>
</feature>
<dbReference type="GO" id="GO:0000302">
    <property type="term" value="P:response to reactive oxygen species"/>
    <property type="evidence" value="ECO:0007669"/>
    <property type="project" value="InterPro"/>
</dbReference>
<dbReference type="AlphaFoldDB" id="A0A833LYG1"/>
<dbReference type="PRINTS" id="PR00469">
    <property type="entry name" value="PNDRDTASEII"/>
</dbReference>
<dbReference type="InterPro" id="IPR036249">
    <property type="entry name" value="Thioredoxin-like_sf"/>
</dbReference>
<reference evidence="13 14" key="1">
    <citation type="submission" date="2019-10" db="EMBL/GenBank/DDBJ databases">
        <title>Extracellular Electron Transfer in a Candidatus Methanoperedens spp. Enrichment Culture.</title>
        <authorList>
            <person name="Berger S."/>
            <person name="Rangel Shaw D."/>
            <person name="Berben T."/>
            <person name="In 'T Zandt M."/>
            <person name="Frank J."/>
            <person name="Reimann J."/>
            <person name="Jetten M.S.M."/>
            <person name="Welte C.U."/>
        </authorList>
    </citation>
    <scope>NUCLEOTIDE SEQUENCE [LARGE SCALE GENOMIC DNA]</scope>
    <source>
        <strain evidence="13">SB12</strain>
    </source>
</reference>
<dbReference type="InterPro" id="IPR044142">
    <property type="entry name" value="AhpF_NTD_N"/>
</dbReference>
<comment type="cofactor">
    <cofactor evidence="9">
        <name>FAD</name>
        <dbReference type="ChEBI" id="CHEBI:57692"/>
    </cofactor>
    <text evidence="9">Binds 1 FAD per subunit.</text>
</comment>
<accession>A0A833LYG1</accession>
<feature type="disulfide bond" description="Redox-active" evidence="10">
    <location>
        <begin position="341"/>
        <end position="344"/>
    </location>
</feature>
<dbReference type="EMBL" id="WBUI01000002">
    <property type="protein sequence ID" value="KAB2934719.1"/>
    <property type="molecule type" value="Genomic_DNA"/>
</dbReference>
<dbReference type="GO" id="GO:0050660">
    <property type="term" value="F:flavin adenine dinucleotide binding"/>
    <property type="evidence" value="ECO:0007669"/>
    <property type="project" value="InterPro"/>
</dbReference>
<dbReference type="InterPro" id="IPR023753">
    <property type="entry name" value="FAD/NAD-binding_dom"/>
</dbReference>
<gene>
    <name evidence="13" type="primary">ahpF</name>
    <name evidence="13" type="ORF">F9K24_02790</name>
</gene>
<comment type="similarity">
    <text evidence="1">Belongs to the class-II pyridine nucleotide-disulfide oxidoreductase family.</text>
</comment>
<dbReference type="SUPFAM" id="SSF51905">
    <property type="entry name" value="FAD/NAD(P)-binding domain"/>
    <property type="match status" value="1"/>
</dbReference>
<evidence type="ECO:0000256" key="6">
    <source>
        <dbReference type="ARBA" id="ARBA00023027"/>
    </source>
</evidence>
<dbReference type="GO" id="GO:0051287">
    <property type="term" value="F:NAD binding"/>
    <property type="evidence" value="ECO:0007669"/>
    <property type="project" value="InterPro"/>
</dbReference>
<evidence type="ECO:0000259" key="12">
    <source>
        <dbReference type="Pfam" id="PF13192"/>
    </source>
</evidence>
<dbReference type="CDD" id="cd02974">
    <property type="entry name" value="AhpF_NTD_N"/>
    <property type="match status" value="1"/>
</dbReference>
<proteinExistence type="inferred from homology"/>
<evidence type="ECO:0000256" key="5">
    <source>
        <dbReference type="ARBA" id="ARBA00023002"/>
    </source>
</evidence>
<dbReference type="GO" id="GO:0016668">
    <property type="term" value="F:oxidoreductase activity, acting on a sulfur group of donors, NAD(P) as acceptor"/>
    <property type="evidence" value="ECO:0007669"/>
    <property type="project" value="UniProtKB-ARBA"/>
</dbReference>
<evidence type="ECO:0000259" key="11">
    <source>
        <dbReference type="Pfam" id="PF07992"/>
    </source>
</evidence>
<evidence type="ECO:0000313" key="14">
    <source>
        <dbReference type="Proteomes" id="UP000460298"/>
    </source>
</evidence>
<dbReference type="Gene3D" id="3.40.30.80">
    <property type="match status" value="1"/>
</dbReference>
<feature type="binding site" evidence="9">
    <location>
        <begin position="353"/>
        <end position="367"/>
    </location>
    <ligand>
        <name>NAD(+)</name>
        <dbReference type="ChEBI" id="CHEBI:57540"/>
    </ligand>
</feature>
<keyword evidence="8 10" id="KW-0676">Redox-active center</keyword>
<evidence type="ECO:0000256" key="3">
    <source>
        <dbReference type="ARBA" id="ARBA00022630"/>
    </source>
</evidence>
<keyword evidence="6 9" id="KW-0520">NAD</keyword>
<organism evidence="13 14">
    <name type="scientific">Leptonema illini</name>
    <dbReference type="NCBI Taxonomy" id="183"/>
    <lineage>
        <taxon>Bacteria</taxon>
        <taxon>Pseudomonadati</taxon>
        <taxon>Spirochaetota</taxon>
        <taxon>Spirochaetia</taxon>
        <taxon>Leptospirales</taxon>
        <taxon>Leptospiraceae</taxon>
        <taxon>Leptonema</taxon>
    </lineage>
</organism>
<keyword evidence="7 10" id="KW-1015">Disulfide bond</keyword>
<dbReference type="PRINTS" id="PR00368">
    <property type="entry name" value="FADPNR"/>
</dbReference>
<protein>
    <submittedName>
        <fullName evidence="13">Alkyl hydroperoxide reductase subunit F</fullName>
    </submittedName>
</protein>
<dbReference type="PROSITE" id="PS00573">
    <property type="entry name" value="PYRIDINE_REDOX_2"/>
    <property type="match status" value="1"/>
</dbReference>
<keyword evidence="5" id="KW-0560">Oxidoreductase</keyword>
<dbReference type="PIRSF" id="PIRSF000238">
    <property type="entry name" value="AhpF"/>
    <property type="match status" value="1"/>
</dbReference>
<dbReference type="InterPro" id="IPR036188">
    <property type="entry name" value="FAD/NAD-bd_sf"/>
</dbReference>
<feature type="binding site" evidence="9">
    <location>
        <begin position="474"/>
        <end position="484"/>
    </location>
    <ligand>
        <name>FAD</name>
        <dbReference type="ChEBI" id="CHEBI:57692"/>
    </ligand>
</feature>
<keyword evidence="4 9" id="KW-0274">FAD</keyword>
<comment type="caution">
    <text evidence="13">The sequence shown here is derived from an EMBL/GenBank/DDBJ whole genome shotgun (WGS) entry which is preliminary data.</text>
</comment>
<feature type="domain" description="Thioredoxin-like fold" evidence="12">
    <location>
        <begin position="124"/>
        <end position="196"/>
    </location>
</feature>
<dbReference type="InterPro" id="IPR050097">
    <property type="entry name" value="Ferredoxin-NADP_redctase_2"/>
</dbReference>
<dbReference type="Gene3D" id="3.50.50.60">
    <property type="entry name" value="FAD/NAD(P)-binding domain"/>
    <property type="match status" value="2"/>
</dbReference>
<evidence type="ECO:0000313" key="13">
    <source>
        <dbReference type="EMBL" id="KAB2934719.1"/>
    </source>
</evidence>
<keyword evidence="3" id="KW-0285">Flavoprotein</keyword>
<sequence>MFDEEMKEQLRQYFARIEKPVQLQMYTGQHESRDELKQMLSAVAELSDKIELTEKTDDGASPIAFDVISEGKPTGIRFSGIPGGHEFSSLVLALLQAGGSPIRLDEGVQKLVSGFKSEMRFQTVVSLSCHNCPDVVQTLNSLALVNPGITHEMIDGGLFPEFVEKHGVQGVPAVFLNGEPFANGKIDAGQIIDRMIEKNANNIDVRESDQIYDVAIVGGGPAGVAAAIYSARKGLAVTVIADRIGGQVKDTMGIENLITIAKTTGPELTASLGDLLRAHEIDIREHLRVDHIENGDAYKTIVLNTSERIRSRTVILATGAKWRELNVPGEKDFLGKGVAYCPHCDGPFFKGKDVAVIGGGNSGVEAALDLAGIVRSVKVFEFTDRLNADKILLQRLEQTSNIESFVSAQVTEVLHDAEKVTGIRYKDRTTGEEIDLPLDGIFVQIGLIPNTAFVDGLVERNRFGEIVVDSHGRTSVPGIFAAGDATTTPYKQIAIALGEGAKASLAAFEYLLKQPKVEAVA</sequence>
<evidence type="ECO:0000256" key="8">
    <source>
        <dbReference type="ARBA" id="ARBA00023284"/>
    </source>
</evidence>
<dbReference type="InterPro" id="IPR012081">
    <property type="entry name" value="Alkyl_hydroperoxide_Rdtase_suF"/>
</dbReference>
<keyword evidence="9" id="KW-0521">NADP</keyword>
<dbReference type="Pfam" id="PF13192">
    <property type="entry name" value="Thioredoxin_3"/>
    <property type="match status" value="1"/>
</dbReference>
<dbReference type="InterPro" id="IPR008255">
    <property type="entry name" value="Pyr_nucl-diS_OxRdtase_2_AS"/>
</dbReference>
<dbReference type="SUPFAM" id="SSF52833">
    <property type="entry name" value="Thioredoxin-like"/>
    <property type="match status" value="2"/>
</dbReference>
<evidence type="ECO:0000256" key="4">
    <source>
        <dbReference type="ARBA" id="ARBA00022827"/>
    </source>
</evidence>
<dbReference type="Proteomes" id="UP000460298">
    <property type="component" value="Unassembled WGS sequence"/>
</dbReference>
<feature type="binding site" evidence="9">
    <location>
        <begin position="213"/>
        <end position="228"/>
    </location>
    <ligand>
        <name>FAD</name>
        <dbReference type="ChEBI" id="CHEBI:57692"/>
    </ligand>
</feature>
<dbReference type="GO" id="GO:0102039">
    <property type="term" value="F:NADH-dependent peroxiredoxin activity"/>
    <property type="evidence" value="ECO:0007669"/>
    <property type="project" value="InterPro"/>
</dbReference>
<evidence type="ECO:0000256" key="1">
    <source>
        <dbReference type="ARBA" id="ARBA00009333"/>
    </source>
</evidence>
<dbReference type="Pfam" id="PF07992">
    <property type="entry name" value="Pyr_redox_2"/>
    <property type="match status" value="1"/>
</dbReference>
<evidence type="ECO:0000256" key="2">
    <source>
        <dbReference type="ARBA" id="ARBA00011738"/>
    </source>
</evidence>